<organism evidence="9 10">
    <name type="scientific">Marinobacter salsuginis</name>
    <dbReference type="NCBI Taxonomy" id="418719"/>
    <lineage>
        <taxon>Bacteria</taxon>
        <taxon>Pseudomonadati</taxon>
        <taxon>Pseudomonadota</taxon>
        <taxon>Gammaproteobacteria</taxon>
        <taxon>Pseudomonadales</taxon>
        <taxon>Marinobacteraceae</taxon>
        <taxon>Marinobacter</taxon>
    </lineage>
</organism>
<evidence type="ECO:0000256" key="6">
    <source>
        <dbReference type="ARBA" id="ARBA00022741"/>
    </source>
</evidence>
<evidence type="ECO:0000256" key="4">
    <source>
        <dbReference type="ARBA" id="ARBA00022695"/>
    </source>
</evidence>
<dbReference type="InterPro" id="IPR003846">
    <property type="entry name" value="SelO"/>
</dbReference>
<evidence type="ECO:0000313" key="10">
    <source>
        <dbReference type="Proteomes" id="UP000387223"/>
    </source>
</evidence>
<keyword evidence="6" id="KW-0547">Nucleotide-binding</keyword>
<accession>A0A5M3Q4M6</accession>
<evidence type="ECO:0008006" key="11">
    <source>
        <dbReference type="Google" id="ProtNLM"/>
    </source>
</evidence>
<proteinExistence type="inferred from homology"/>
<dbReference type="RefSeq" id="WP_136629768.1">
    <property type="nucleotide sequence ID" value="NZ_BGZI01000031.1"/>
</dbReference>
<evidence type="ECO:0000256" key="5">
    <source>
        <dbReference type="ARBA" id="ARBA00022723"/>
    </source>
</evidence>
<comment type="cofactor">
    <cofactor evidence="1">
        <name>Mg(2+)</name>
        <dbReference type="ChEBI" id="CHEBI:18420"/>
    </cofactor>
</comment>
<evidence type="ECO:0000256" key="3">
    <source>
        <dbReference type="ARBA" id="ARBA00022679"/>
    </source>
</evidence>
<evidence type="ECO:0000313" key="9">
    <source>
        <dbReference type="EMBL" id="GBO89981.1"/>
    </source>
</evidence>
<reference evidence="9 10" key="1">
    <citation type="journal article" date="2019" name="J. Gen. Appl. Microbiol.">
        <title>Aerobic degradation of cis-dichloroethene by the marine bacterium Marinobacter salsuginis strain 5N-3.</title>
        <authorList>
            <person name="Inoue Y."/>
            <person name="Fukunaga Y."/>
            <person name="Katsumata H."/>
            <person name="Ohji S."/>
            <person name="Hosoyama A."/>
            <person name="Mori K."/>
            <person name="Ando K."/>
        </authorList>
    </citation>
    <scope>NUCLEOTIDE SEQUENCE [LARGE SCALE GENOMIC DNA]</scope>
    <source>
        <strain evidence="9 10">NBRC 109114</strain>
    </source>
</reference>
<keyword evidence="7" id="KW-0067">ATP-binding</keyword>
<dbReference type="GO" id="GO:0070733">
    <property type="term" value="F:AMPylase activity"/>
    <property type="evidence" value="ECO:0007669"/>
    <property type="project" value="TreeGrafter"/>
</dbReference>
<comment type="caution">
    <text evidence="9">The sequence shown here is derived from an EMBL/GenBank/DDBJ whole genome shotgun (WGS) entry which is preliminary data.</text>
</comment>
<keyword evidence="8" id="KW-0460">Magnesium</keyword>
<evidence type="ECO:0000256" key="8">
    <source>
        <dbReference type="ARBA" id="ARBA00022842"/>
    </source>
</evidence>
<dbReference type="EMBL" id="BGZI01000031">
    <property type="protein sequence ID" value="GBO89981.1"/>
    <property type="molecule type" value="Genomic_DNA"/>
</dbReference>
<sequence length="387" mass="43609">MNKPLSRETRFEVTNLEELAPMADYSLMDCLNGDPDATRDGVDHRPRQVYSGHYVPVRPTPIENPDYVAHSPGLFRELGFADSLAQSDDFVRMFSGDLSQVPAPMSKVGWACGYALSIYGTEYTQQCPFQTGNGYGDGRAISVLEAVLNGQRWEMQLKGGGQHFSFLNQPAAAERNFKSFCSALQPLLADHENEQAQLQEIHAGFAKVMQAELEMMWAAKLGLGTFDAELFRELITLMTRTPVDYTMFFRELSSLPEDIEPLKNSFYRSLDESAAADPEGLLNRWSEWFARWKSQIGIDGSTGSSQFREELSRNMKLVNPKYTMREWFVVPAYQRAAEGDYQPLRALQGVLTQPYAEQSNAVEAQYYRLKPSELFNLGGVSHYSCSS</sequence>
<dbReference type="PANTHER" id="PTHR32057">
    <property type="entry name" value="PROTEIN ADENYLYLTRANSFERASE SELO, MITOCHONDRIAL"/>
    <property type="match status" value="1"/>
</dbReference>
<dbReference type="GO" id="GO:0005524">
    <property type="term" value="F:ATP binding"/>
    <property type="evidence" value="ECO:0007669"/>
    <property type="project" value="UniProtKB-KW"/>
</dbReference>
<protein>
    <recommendedName>
        <fullName evidence="11">Selenoprotein O</fullName>
    </recommendedName>
</protein>
<dbReference type="Proteomes" id="UP000387223">
    <property type="component" value="Unassembled WGS sequence"/>
</dbReference>
<dbReference type="Pfam" id="PF02696">
    <property type="entry name" value="SelO"/>
    <property type="match status" value="1"/>
</dbReference>
<dbReference type="PANTHER" id="PTHR32057:SF14">
    <property type="entry name" value="PROTEIN ADENYLYLTRANSFERASE SELO, MITOCHONDRIAL"/>
    <property type="match status" value="1"/>
</dbReference>
<evidence type="ECO:0000256" key="7">
    <source>
        <dbReference type="ARBA" id="ARBA00022840"/>
    </source>
</evidence>
<evidence type="ECO:0000256" key="1">
    <source>
        <dbReference type="ARBA" id="ARBA00001946"/>
    </source>
</evidence>
<dbReference type="GO" id="GO:0046872">
    <property type="term" value="F:metal ion binding"/>
    <property type="evidence" value="ECO:0007669"/>
    <property type="project" value="UniProtKB-KW"/>
</dbReference>
<keyword evidence="5" id="KW-0479">Metal-binding</keyword>
<evidence type="ECO:0000256" key="2">
    <source>
        <dbReference type="ARBA" id="ARBA00009747"/>
    </source>
</evidence>
<name>A0A5M3Q4M6_9GAMM</name>
<gene>
    <name evidence="9" type="ORF">MSSD14B_36490</name>
</gene>
<comment type="similarity">
    <text evidence="2">Belongs to the SELO family.</text>
</comment>
<keyword evidence="4" id="KW-0548">Nucleotidyltransferase</keyword>
<keyword evidence="3" id="KW-0808">Transferase</keyword>
<dbReference type="AlphaFoldDB" id="A0A5M3Q4M6"/>